<dbReference type="AlphaFoldDB" id="A0A543J191"/>
<keyword evidence="2" id="KW-0812">Transmembrane</keyword>
<feature type="domain" description="DUF6286" evidence="3">
    <location>
        <begin position="124"/>
        <end position="226"/>
    </location>
</feature>
<dbReference type="InterPro" id="IPR046253">
    <property type="entry name" value="DUF6286"/>
</dbReference>
<keyword evidence="5" id="KW-1185">Reference proteome</keyword>
<organism evidence="4 5">
    <name type="scientific">Thermopolyspora flexuosa</name>
    <dbReference type="NCBI Taxonomy" id="103836"/>
    <lineage>
        <taxon>Bacteria</taxon>
        <taxon>Bacillati</taxon>
        <taxon>Actinomycetota</taxon>
        <taxon>Actinomycetes</taxon>
        <taxon>Streptosporangiales</taxon>
        <taxon>Streptosporangiaceae</taxon>
        <taxon>Thermopolyspora</taxon>
    </lineage>
</organism>
<proteinExistence type="predicted"/>
<evidence type="ECO:0000256" key="2">
    <source>
        <dbReference type="SAM" id="Phobius"/>
    </source>
</evidence>
<accession>A0A543J191</accession>
<reference evidence="4 5" key="1">
    <citation type="submission" date="2019-06" db="EMBL/GenBank/DDBJ databases">
        <title>Sequencing the genomes of 1000 actinobacteria strains.</title>
        <authorList>
            <person name="Klenk H.-P."/>
        </authorList>
    </citation>
    <scope>NUCLEOTIDE SEQUENCE [LARGE SCALE GENOMIC DNA]</scope>
    <source>
        <strain evidence="4 5">DSM 43186</strain>
    </source>
</reference>
<dbReference type="EMBL" id="VFPQ01000001">
    <property type="protein sequence ID" value="TQM76575.1"/>
    <property type="molecule type" value="Genomic_DNA"/>
</dbReference>
<gene>
    <name evidence="4" type="ORF">FHX40_3319</name>
</gene>
<sequence length="230" mass="24270">MRESSGEWDREPLWRAGAERARLFGDAVPDGPRGGLRNAPAPESGQEPDARVSQRALRPGRTPAGILVALLVSVAGWAVTAELISLMLGGRPRWGPLDRIGAIGARTWGDPLVGVLACLFVLGGVALVVHALTPGRPRLIPLRTRDPLLAVGLTRAGLRRALTAAVYAVDDVDAARVVVRPDRIEVLVRGTAGRTGELLPQVAAAVGDTLVRIGAEARREVVLRVQAGRG</sequence>
<keyword evidence="2" id="KW-1133">Transmembrane helix</keyword>
<evidence type="ECO:0000313" key="4">
    <source>
        <dbReference type="EMBL" id="TQM76575.1"/>
    </source>
</evidence>
<keyword evidence="2" id="KW-0472">Membrane</keyword>
<dbReference type="Pfam" id="PF19803">
    <property type="entry name" value="DUF6286"/>
    <property type="match status" value="1"/>
</dbReference>
<feature type="transmembrane region" description="Helical" evidence="2">
    <location>
        <begin position="112"/>
        <end position="133"/>
    </location>
</feature>
<dbReference type="Proteomes" id="UP000319213">
    <property type="component" value="Unassembled WGS sequence"/>
</dbReference>
<feature type="region of interest" description="Disordered" evidence="1">
    <location>
        <begin position="23"/>
        <end position="56"/>
    </location>
</feature>
<dbReference type="OrthoDB" id="3528220at2"/>
<comment type="caution">
    <text evidence="4">The sequence shown here is derived from an EMBL/GenBank/DDBJ whole genome shotgun (WGS) entry which is preliminary data.</text>
</comment>
<evidence type="ECO:0000259" key="3">
    <source>
        <dbReference type="Pfam" id="PF19803"/>
    </source>
</evidence>
<feature type="transmembrane region" description="Helical" evidence="2">
    <location>
        <begin position="64"/>
        <end position="88"/>
    </location>
</feature>
<name>A0A543J191_9ACTN</name>
<evidence type="ECO:0000313" key="5">
    <source>
        <dbReference type="Proteomes" id="UP000319213"/>
    </source>
</evidence>
<dbReference type="RefSeq" id="WP_142260438.1">
    <property type="nucleotide sequence ID" value="NZ_BMPV01000005.1"/>
</dbReference>
<evidence type="ECO:0000256" key="1">
    <source>
        <dbReference type="SAM" id="MobiDB-lite"/>
    </source>
</evidence>
<protein>
    <recommendedName>
        <fullName evidence="3">DUF6286 domain-containing protein</fullName>
    </recommendedName>
</protein>